<dbReference type="SMART" id="SM01346">
    <property type="entry name" value="DUF3385"/>
    <property type="match status" value="1"/>
</dbReference>
<proteinExistence type="inferred from homology"/>
<feature type="domain" description="FAT" evidence="3">
    <location>
        <begin position="1200"/>
        <end position="1660"/>
    </location>
</feature>
<dbReference type="PROSITE" id="PS51189">
    <property type="entry name" value="FAT"/>
    <property type="match status" value="1"/>
</dbReference>
<dbReference type="SUPFAM" id="SSF48452">
    <property type="entry name" value="TPR-like"/>
    <property type="match status" value="1"/>
</dbReference>
<dbReference type="Pfam" id="PF02260">
    <property type="entry name" value="FATC"/>
    <property type="match status" value="1"/>
</dbReference>
<keyword evidence="1 5" id="KW-0418">Kinase</keyword>
<dbReference type="EMBL" id="DS113978">
    <property type="protein sequence ID" value="EAX92251.1"/>
    <property type="molecule type" value="Genomic_DNA"/>
</dbReference>
<dbReference type="InterPro" id="IPR026683">
    <property type="entry name" value="TOR_cat"/>
</dbReference>
<feature type="domain" description="FATC" evidence="4">
    <location>
        <begin position="2098"/>
        <end position="2130"/>
    </location>
</feature>
<feature type="domain" description="PI3K/PI4K catalytic" evidence="2">
    <location>
        <begin position="1802"/>
        <end position="2114"/>
    </location>
</feature>
<gene>
    <name evidence="5" type="ORF">TVAG_405500</name>
</gene>
<dbReference type="InterPro" id="IPR011009">
    <property type="entry name" value="Kinase-like_dom_sf"/>
</dbReference>
<dbReference type="GO" id="GO:0005737">
    <property type="term" value="C:cytoplasm"/>
    <property type="evidence" value="ECO:0000318"/>
    <property type="project" value="GO_Central"/>
</dbReference>
<dbReference type="PANTHER" id="PTHR11139">
    <property type="entry name" value="ATAXIA TELANGIECTASIA MUTATED ATM -RELATED"/>
    <property type="match status" value="1"/>
</dbReference>
<evidence type="ECO:0000259" key="2">
    <source>
        <dbReference type="PROSITE" id="PS50290"/>
    </source>
</evidence>
<dbReference type="InterPro" id="IPR050517">
    <property type="entry name" value="DDR_Repair_Kinase"/>
</dbReference>
<keyword evidence="6" id="KW-1185">Reference proteome</keyword>
<evidence type="ECO:0000313" key="6">
    <source>
        <dbReference type="Proteomes" id="UP000001542"/>
    </source>
</evidence>
<dbReference type="Gene3D" id="1.25.10.10">
    <property type="entry name" value="Leucine-rich Repeat Variant"/>
    <property type="match status" value="3"/>
</dbReference>
<dbReference type="VEuPathDB" id="TrichDB:TVAGG3_0885890"/>
<dbReference type="InterPro" id="IPR036940">
    <property type="entry name" value="PI3/4_kinase_cat_sf"/>
</dbReference>
<dbReference type="SUPFAM" id="SSF48371">
    <property type="entry name" value="ARM repeat"/>
    <property type="match status" value="1"/>
</dbReference>
<dbReference type="Proteomes" id="UP000001542">
    <property type="component" value="Unassembled WGS sequence"/>
</dbReference>
<dbReference type="STRING" id="5722.A2FS60"/>
<dbReference type="GO" id="GO:0004674">
    <property type="term" value="F:protein serine/threonine kinase activity"/>
    <property type="evidence" value="ECO:0000318"/>
    <property type="project" value="GO_Central"/>
</dbReference>
<dbReference type="GO" id="GO:0031929">
    <property type="term" value="P:TOR signaling"/>
    <property type="evidence" value="ECO:0000318"/>
    <property type="project" value="GO_Central"/>
</dbReference>
<keyword evidence="1" id="KW-0067">ATP-binding</keyword>
<dbReference type="SMR" id="A2FS60"/>
<dbReference type="Gene3D" id="1.25.40.10">
    <property type="entry name" value="Tetratricopeptide repeat domain"/>
    <property type="match status" value="1"/>
</dbReference>
<dbReference type="FunFam" id="1.25.10.10:FF:001440">
    <property type="entry name" value="Serine/threonine-protein kinase TOR"/>
    <property type="match status" value="1"/>
</dbReference>
<dbReference type="RefSeq" id="XP_001305181.1">
    <property type="nucleotide sequence ID" value="XM_001305180.1"/>
</dbReference>
<dbReference type="PROSITE" id="PS50290">
    <property type="entry name" value="PI3_4_KINASE_3"/>
    <property type="match status" value="1"/>
</dbReference>
<dbReference type="InParanoid" id="A2FS60"/>
<dbReference type="VEuPathDB" id="TrichDB:TVAG_405500"/>
<organism evidence="5 6">
    <name type="scientific">Trichomonas vaginalis (strain ATCC PRA-98 / G3)</name>
    <dbReference type="NCBI Taxonomy" id="412133"/>
    <lineage>
        <taxon>Eukaryota</taxon>
        <taxon>Metamonada</taxon>
        <taxon>Parabasalia</taxon>
        <taxon>Trichomonadida</taxon>
        <taxon>Trichomonadidae</taxon>
        <taxon>Trichomonas</taxon>
    </lineage>
</organism>
<dbReference type="InterPro" id="IPR016024">
    <property type="entry name" value="ARM-type_fold"/>
</dbReference>
<comment type="similarity">
    <text evidence="1">Belongs to the PI3/PI4-kinase family.</text>
</comment>
<sequence length="2130" mass="243871">MEAAIAAFQKPNTAPEITDFIELTWRTHVQYIEVLTREQREKVSQDLFLFCEKLANNTNDDNVYTLILACGIIFRSYLLDLSQLFPLFDKLFVATREADIIAIAKLMIHISAQTDEINPIFAKRYIKKSLSMINSKKQTDIKFGLIILQEYITKLASLIILHFPNISLSLWTTVQNQNDTIRRLGISVFSIYIQELAKVSGFTRKITFQKVYRQSLDLLMTNQYRNQHTAILIIAALISFQSNIFEDEALTIYKNLSQFLTSSHHPLRISAISTLIQISKINQELFKETVFTAIFQSLMTMIVDRKTIVLTIDTITTMVDQIPAYIYVKIPSIIIMIDQIPNNSRLQAMTRILNLFLKIIDLDPKLLDSNDDIIWRIVESNTLSRQFVMFFEKVKIYYPNFEFDHKEKLCNLILSVLSSYSNPYQEALDLISLMHIDFDFALKLMPLMKSAFFSRNKAHRLSAPRALIHVVETNPQVLLKESVEIFQLGICDLSSKVKCAVIKCFDDDSRLKYLISTELGKSFMIFAEDKNADVRNAYYNLLMRYSSFSPVASYITLRKSIIKLISAIRTNSTTSECVNYVKSLPMLILASKSIIYTYEKNILEAIVQKMTISAQNERVLIELDLQLSIYLVKSLETFASLNGESIFPYIDTIRPVLIDYIHGKNRELKECVVDLLTTLLLSSDSLTKVYSHLAPIIPTIVDAVGSSTSQVFRVKALKFIGAIGAISPSRVGLTKMSTKEDTVTFDLQKMKKNELWMAHFGEVIFDKLLSMMEDKDYIESQQMVFHTAISVVSVMTTIPNKSLEKLIGHILSSIKNSLESQKSDAFSQLENLILIAKQRVCPFVPEIMRVIDNSWSPRYLVGSLRVIIALVIEVHTDFTDYVAPLFPRILESLSASTTGHPDVAKVCLPLLAFLGPSYSNAVSLIFPQICHVIELDTTPKDVLIAALTSMRYLVQNGDPTFHATSIFSAAVEFMGQNVEEDVRKIAIDIVFSLMVRIGESVVIYAHRIIAVLGFDQENVEKFKQILDEILNFPFTNIYKFDFISKDPPISLTPTPTKQRRFKVESFYKTFIAGALETPKQWKTWLNNAILKWVRNSPCPSISLLHDLASNIPELLDFLTFPSFFAIWDNIGQRERQKVSENLMNIMNNSLFPNDVILHLLKLAEGLDRVEQPLVVSPISLRNLCQRVKYHSYAVHIDIVEFFKHNNDQFAHSAAKMYIELDQQTESESILQKYPIENDSSILFQLGHWNEALTMYEKQYKENNRNLLALTGMINSANKMKKYDKILGFEDELTKSDKNTIRLNSLNFARAYFTSKKYDKMYEYASLADPEILETHVLTAVSLCLLGNFKQAEKSVETGFHLISQQFNNKGYSEAYNSMIYCQVLWELHEIIKTKGKPNSNIWRERISSTKLTTESWTPLIMLRLAFAPQENQAFLQYLNISLQDHRLDNFIWLFNMIPNQNLIPFLHAKMKYLWALGRREEALQGIDKMIQDKKTNVNVILSYIDWTIAMKHDEKTLINLGERLKRTVSQDSSNYGLTQRWASVNFHLFQLHPENLNYAVEAVRGFVPAIKNSASAHFSDVLQLLWIFFSTANDDETFKLTEPLFSSIHSSKFVEVVPQLVGLLDHKNELASISARNIILELAKTSKQRIFFPLICAGQSLNSNMRDKAQLVLQSVALAHPSEIAQCMRLSTVLISASVTLFDCWICCEGEKSTYLLDRAHNPKCTMDRLFGRLLGPLISDLDCCLLNGSDPKQILNEISRECEKRISEFDRIRIVDVTTERDLNLSEVEMPGAPGVYISSILPEIDILNSKQHPRRVRFQGNDGIIRPFLLKSNEDLALDQRFMQYMRLVNIFIQQESCLYNNNVCLREYEIVPLSPQVGLIQWVEGSDTISRLIEEYRKVHSIDPLLEKHFMELLSVNAVDKLTPMQRYECLSVVGQITSDADLRTIIWLRSPSSQDWLSRHIHLQRSAAVNSVVGYTIGLGDRHASNIMIDRKTGDMIHIDFGDCFEVNKDRILFPEKIPFRLSRMLVSAFGLAGIDGEFRKTAEKVMSLVRDNANSLASVLELFLLESDASMLEKRMIKRTWDKMSGDDFDDKKSLTPEEQVSRLINDAVDKYNISHLYTGWAPLW</sequence>
<dbReference type="Pfam" id="PF00454">
    <property type="entry name" value="PI3_PI4_kinase"/>
    <property type="match status" value="1"/>
</dbReference>
<dbReference type="CDD" id="cd05169">
    <property type="entry name" value="PIKKc_TOR"/>
    <property type="match status" value="1"/>
</dbReference>
<dbReference type="GO" id="GO:0005524">
    <property type="term" value="F:ATP binding"/>
    <property type="evidence" value="ECO:0007669"/>
    <property type="project" value="UniProtKB-KW"/>
</dbReference>
<protein>
    <recommendedName>
        <fullName evidence="1">Serine/threonine-protein kinase TOR</fullName>
        <ecNumber evidence="1">2.7.11.1</ecNumber>
    </recommendedName>
</protein>
<keyword evidence="1" id="KW-0808">Transferase</keyword>
<dbReference type="Gene3D" id="1.10.1070.11">
    <property type="entry name" value="Phosphatidylinositol 3-/4-kinase, catalytic domain"/>
    <property type="match status" value="1"/>
</dbReference>
<reference evidence="5" key="2">
    <citation type="journal article" date="2007" name="Science">
        <title>Draft genome sequence of the sexually transmitted pathogen Trichomonas vaginalis.</title>
        <authorList>
            <person name="Carlton J.M."/>
            <person name="Hirt R.P."/>
            <person name="Silva J.C."/>
            <person name="Delcher A.L."/>
            <person name="Schatz M."/>
            <person name="Zhao Q."/>
            <person name="Wortman J.R."/>
            <person name="Bidwell S.L."/>
            <person name="Alsmark U.C.M."/>
            <person name="Besteiro S."/>
            <person name="Sicheritz-Ponten T."/>
            <person name="Noel C.J."/>
            <person name="Dacks J.B."/>
            <person name="Foster P.G."/>
            <person name="Simillion C."/>
            <person name="Van de Peer Y."/>
            <person name="Miranda-Saavedra D."/>
            <person name="Barton G.J."/>
            <person name="Westrop G.D."/>
            <person name="Mueller S."/>
            <person name="Dessi D."/>
            <person name="Fiori P.L."/>
            <person name="Ren Q."/>
            <person name="Paulsen I."/>
            <person name="Zhang H."/>
            <person name="Bastida-Corcuera F.D."/>
            <person name="Simoes-Barbosa A."/>
            <person name="Brown M.T."/>
            <person name="Hayes R.D."/>
            <person name="Mukherjee M."/>
            <person name="Okumura C.Y."/>
            <person name="Schneider R."/>
            <person name="Smith A.J."/>
            <person name="Vanacova S."/>
            <person name="Villalvazo M."/>
            <person name="Haas B.J."/>
            <person name="Pertea M."/>
            <person name="Feldblyum T.V."/>
            <person name="Utterback T.R."/>
            <person name="Shu C.L."/>
            <person name="Osoegawa K."/>
            <person name="de Jong P.J."/>
            <person name="Hrdy I."/>
            <person name="Horvathova L."/>
            <person name="Zubacova Z."/>
            <person name="Dolezal P."/>
            <person name="Malik S.B."/>
            <person name="Logsdon J.M. Jr."/>
            <person name="Henze K."/>
            <person name="Gupta A."/>
            <person name="Wang C.C."/>
            <person name="Dunne R.L."/>
            <person name="Upcroft J.A."/>
            <person name="Upcroft P."/>
            <person name="White O."/>
            <person name="Salzberg S.L."/>
            <person name="Tang P."/>
            <person name="Chiu C.-H."/>
            <person name="Lee Y.-S."/>
            <person name="Embley T.M."/>
            <person name="Coombs G.H."/>
            <person name="Mottram J.C."/>
            <person name="Tachezy J."/>
            <person name="Fraser-Liggett C.M."/>
            <person name="Johnson P.J."/>
        </authorList>
    </citation>
    <scope>NUCLEOTIDE SEQUENCE [LARGE SCALE GENOMIC DNA]</scope>
    <source>
        <strain evidence="5">G3</strain>
    </source>
</reference>
<dbReference type="Pfam" id="PF02259">
    <property type="entry name" value="FAT"/>
    <property type="match status" value="1"/>
</dbReference>
<dbReference type="PROSITE" id="PS51190">
    <property type="entry name" value="FATC"/>
    <property type="match status" value="1"/>
</dbReference>
<evidence type="ECO:0000259" key="3">
    <source>
        <dbReference type="PROSITE" id="PS51189"/>
    </source>
</evidence>
<dbReference type="InterPro" id="IPR011990">
    <property type="entry name" value="TPR-like_helical_dom_sf"/>
</dbReference>
<name>A2FS60_TRIV3</name>
<dbReference type="InterPro" id="IPR003152">
    <property type="entry name" value="FATC_dom"/>
</dbReference>
<dbReference type="InterPro" id="IPR003151">
    <property type="entry name" value="PIK-rel_kinase_FAT"/>
</dbReference>
<accession>A2FS60</accession>
<dbReference type="InterPro" id="IPR011989">
    <property type="entry name" value="ARM-like"/>
</dbReference>
<keyword evidence="1" id="KW-0547">Nucleotide-binding</keyword>
<dbReference type="InterPro" id="IPR014009">
    <property type="entry name" value="PIK_FAT"/>
</dbReference>
<reference evidence="5" key="1">
    <citation type="submission" date="2006-10" db="EMBL/GenBank/DDBJ databases">
        <authorList>
            <person name="Amadeo P."/>
            <person name="Zhao Q."/>
            <person name="Wortman J."/>
            <person name="Fraser-Liggett C."/>
            <person name="Carlton J."/>
        </authorList>
    </citation>
    <scope>NUCLEOTIDE SEQUENCE</scope>
    <source>
        <strain evidence="5">G3</strain>
    </source>
</reference>
<dbReference type="Pfam" id="PF11865">
    <property type="entry name" value="mTOR_dom"/>
    <property type="match status" value="1"/>
</dbReference>
<comment type="catalytic activity">
    <reaction evidence="1">
        <text>L-threonyl-[protein] + ATP = O-phospho-L-threonyl-[protein] + ADP + H(+)</text>
        <dbReference type="Rhea" id="RHEA:46608"/>
        <dbReference type="Rhea" id="RHEA-COMP:11060"/>
        <dbReference type="Rhea" id="RHEA-COMP:11605"/>
        <dbReference type="ChEBI" id="CHEBI:15378"/>
        <dbReference type="ChEBI" id="CHEBI:30013"/>
        <dbReference type="ChEBI" id="CHEBI:30616"/>
        <dbReference type="ChEBI" id="CHEBI:61977"/>
        <dbReference type="ChEBI" id="CHEBI:456216"/>
        <dbReference type="EC" id="2.7.11.1"/>
    </reaction>
</comment>
<dbReference type="InterPro" id="IPR024585">
    <property type="entry name" value="mTOR_dom"/>
</dbReference>
<dbReference type="Gene3D" id="3.30.1010.10">
    <property type="entry name" value="Phosphatidylinositol 3-kinase Catalytic Subunit, Chain A, domain 4"/>
    <property type="match status" value="1"/>
</dbReference>
<dbReference type="SMART" id="SM01343">
    <property type="entry name" value="FATC"/>
    <property type="match status" value="1"/>
</dbReference>
<keyword evidence="1" id="KW-0723">Serine/threonine-protein kinase</keyword>
<dbReference type="InterPro" id="IPR000403">
    <property type="entry name" value="PI3/4_kinase_cat_dom"/>
</dbReference>
<evidence type="ECO:0000313" key="5">
    <source>
        <dbReference type="EMBL" id="EAX92251.1"/>
    </source>
</evidence>
<dbReference type="GO" id="GO:0016242">
    <property type="term" value="P:negative regulation of macroautophagy"/>
    <property type="evidence" value="ECO:0000318"/>
    <property type="project" value="GO_Central"/>
</dbReference>
<dbReference type="OrthoDB" id="381190at2759"/>
<evidence type="ECO:0000256" key="1">
    <source>
        <dbReference type="RuleBase" id="RU364109"/>
    </source>
</evidence>
<dbReference type="eggNOG" id="KOG0891">
    <property type="taxonomic scope" value="Eukaryota"/>
</dbReference>
<dbReference type="GO" id="GO:0005634">
    <property type="term" value="C:nucleus"/>
    <property type="evidence" value="ECO:0000318"/>
    <property type="project" value="GO_Central"/>
</dbReference>
<dbReference type="KEGG" id="tva:4749966"/>
<dbReference type="SUPFAM" id="SSF56112">
    <property type="entry name" value="Protein kinase-like (PK-like)"/>
    <property type="match status" value="1"/>
</dbReference>
<dbReference type="OMA" id="INSANKM"/>
<evidence type="ECO:0000259" key="4">
    <source>
        <dbReference type="PROSITE" id="PS51190"/>
    </source>
</evidence>
<dbReference type="EC" id="2.7.11.1" evidence="1"/>
<dbReference type="PANTHER" id="PTHR11139:SF9">
    <property type="entry name" value="SERINE_THREONINE-PROTEIN KINASE MTOR"/>
    <property type="match status" value="1"/>
</dbReference>
<dbReference type="SMART" id="SM00146">
    <property type="entry name" value="PI3Kc"/>
    <property type="match status" value="1"/>
</dbReference>
<dbReference type="GO" id="GO:0038201">
    <property type="term" value="C:TOR complex"/>
    <property type="evidence" value="ECO:0000318"/>
    <property type="project" value="GO_Central"/>
</dbReference>